<dbReference type="EMBL" id="BPQO01000024">
    <property type="protein sequence ID" value="GJD91144.1"/>
    <property type="molecule type" value="Genomic_DNA"/>
</dbReference>
<evidence type="ECO:0000313" key="2">
    <source>
        <dbReference type="Proteomes" id="UP001055247"/>
    </source>
</evidence>
<proteinExistence type="predicted"/>
<evidence type="ECO:0000313" key="1">
    <source>
        <dbReference type="EMBL" id="GJD91144.1"/>
    </source>
</evidence>
<reference evidence="1" key="2">
    <citation type="submission" date="2021-08" db="EMBL/GenBank/DDBJ databases">
        <authorList>
            <person name="Tani A."/>
            <person name="Ola A."/>
            <person name="Ogura Y."/>
            <person name="Katsura K."/>
            <person name="Hayashi T."/>
        </authorList>
    </citation>
    <scope>NUCLEOTIDE SEQUENCE</scope>
    <source>
        <strain evidence="1">DSM 16372</strain>
    </source>
</reference>
<organism evidence="1 2">
    <name type="scientific">Methylobacterium hispanicum</name>
    <dbReference type="NCBI Taxonomy" id="270350"/>
    <lineage>
        <taxon>Bacteria</taxon>
        <taxon>Pseudomonadati</taxon>
        <taxon>Pseudomonadota</taxon>
        <taxon>Alphaproteobacteria</taxon>
        <taxon>Hyphomicrobiales</taxon>
        <taxon>Methylobacteriaceae</taxon>
        <taxon>Methylobacterium</taxon>
    </lineage>
</organism>
<dbReference type="Proteomes" id="UP001055247">
    <property type="component" value="Unassembled WGS sequence"/>
</dbReference>
<protein>
    <submittedName>
        <fullName evidence="1">Uncharacterized protein</fullName>
    </submittedName>
</protein>
<dbReference type="AlphaFoldDB" id="A0AAV4ZRE8"/>
<name>A0AAV4ZRE8_9HYPH</name>
<keyword evidence="2" id="KW-1185">Reference proteome</keyword>
<gene>
    <name evidence="1" type="ORF">BHAOGJBA_4692</name>
</gene>
<comment type="caution">
    <text evidence="1">The sequence shown here is derived from an EMBL/GenBank/DDBJ whole genome shotgun (WGS) entry which is preliminary data.</text>
</comment>
<reference evidence="1" key="1">
    <citation type="journal article" date="2016" name="Front. Microbiol.">
        <title>Genome Sequence of the Piezophilic, Mesophilic Sulfate-Reducing Bacterium Desulfovibrio indicus J2T.</title>
        <authorList>
            <person name="Cao J."/>
            <person name="Maignien L."/>
            <person name="Shao Z."/>
            <person name="Alain K."/>
            <person name="Jebbar M."/>
        </authorList>
    </citation>
    <scope>NUCLEOTIDE SEQUENCE</scope>
    <source>
        <strain evidence="1">DSM 16372</strain>
    </source>
</reference>
<accession>A0AAV4ZRE8</accession>
<sequence>MEVPRTLGAFPNRRVVIVCPWCPRRHGSYDTDRLIARLGPRASLEDVLAALVVGCRWPKAWHVRGPSQYVPWCRARFADLGSRRPPDRDVPAP</sequence>